<keyword evidence="5" id="KW-1185">Reference proteome</keyword>
<evidence type="ECO:0000256" key="2">
    <source>
        <dbReference type="SAM" id="MobiDB-lite"/>
    </source>
</evidence>
<keyword evidence="1" id="KW-0479">Metal-binding</keyword>
<dbReference type="GO" id="GO:0046872">
    <property type="term" value="F:metal ion binding"/>
    <property type="evidence" value="ECO:0007669"/>
    <property type="project" value="UniProtKB-KW"/>
</dbReference>
<feature type="domain" description="Fe2OG dioxygenase" evidence="3">
    <location>
        <begin position="173"/>
        <end position="282"/>
    </location>
</feature>
<organism evidence="4 5">
    <name type="scientific">Hypericibacter terrae</name>
    <dbReference type="NCBI Taxonomy" id="2602015"/>
    <lineage>
        <taxon>Bacteria</taxon>
        <taxon>Pseudomonadati</taxon>
        <taxon>Pseudomonadota</taxon>
        <taxon>Alphaproteobacteria</taxon>
        <taxon>Rhodospirillales</taxon>
        <taxon>Dongiaceae</taxon>
        <taxon>Hypericibacter</taxon>
    </lineage>
</organism>
<dbReference type="KEGG" id="htq:FRZ44_26480"/>
<keyword evidence="1" id="KW-0560">Oxidoreductase</keyword>
<sequence length="311" mass="34833">MALDTSSKIATPDRHPPRQPESAAVDPLLRAGDGGRATRFNTIPEIVDLDRYPLHQPGSEAVDALLREGRATLEHDALFSLPGFVRPEAASFMAAEIEARVPVACRHGTDRASYDSDGKSWPAGHPRTVKHLFRYHQVLNHQIPNNSPLRRLYCWEPLREFLRQLMGYETFYRSECPHLALSAKVAGDGDTDGWHFDGNDVVFSVVLKEPEQGGLFEYVPNLRTDKDENYDAVAAVFDGNRDGMRSVKLSVGDLNVFQGDYTLHRVSPVKGDRKRVVGLFCYDRVPGTNFGEPYIEELRRYLPGAAPTRNS</sequence>
<proteinExistence type="inferred from homology"/>
<evidence type="ECO:0000259" key="3">
    <source>
        <dbReference type="PROSITE" id="PS51471"/>
    </source>
</evidence>
<dbReference type="Pfam" id="PF23169">
    <property type="entry name" value="HalD"/>
    <property type="match status" value="1"/>
</dbReference>
<dbReference type="SUPFAM" id="SSF51197">
    <property type="entry name" value="Clavaminate synthase-like"/>
    <property type="match status" value="1"/>
</dbReference>
<dbReference type="OrthoDB" id="9798229at2"/>
<evidence type="ECO:0000313" key="5">
    <source>
        <dbReference type="Proteomes" id="UP000326202"/>
    </source>
</evidence>
<reference evidence="4 5" key="1">
    <citation type="submission" date="2019-08" db="EMBL/GenBank/DDBJ databases">
        <title>Hyperibacter terrae gen. nov., sp. nov. and Hyperibacter viscosus sp. nov., two new members in the family Rhodospirillaceae isolated from the rhizosphere of Hypericum perforatum.</title>
        <authorList>
            <person name="Noviana Z."/>
        </authorList>
    </citation>
    <scope>NUCLEOTIDE SEQUENCE [LARGE SCALE GENOMIC DNA]</scope>
    <source>
        <strain evidence="4 5">R5913</strain>
    </source>
</reference>
<feature type="region of interest" description="Disordered" evidence="2">
    <location>
        <begin position="1"/>
        <end position="36"/>
    </location>
</feature>
<evidence type="ECO:0000256" key="1">
    <source>
        <dbReference type="RuleBase" id="RU003682"/>
    </source>
</evidence>
<dbReference type="AlphaFoldDB" id="A0A5J6MMB5"/>
<comment type="similarity">
    <text evidence="1">Belongs to the iron/ascorbate-dependent oxidoreductase family.</text>
</comment>
<keyword evidence="1" id="KW-0408">Iron</keyword>
<name>A0A5J6MMB5_9PROT</name>
<dbReference type="InterPro" id="IPR005123">
    <property type="entry name" value="Oxoglu/Fe-dep_dioxygenase_dom"/>
</dbReference>
<dbReference type="EMBL" id="CP042906">
    <property type="protein sequence ID" value="QEX17350.1"/>
    <property type="molecule type" value="Genomic_DNA"/>
</dbReference>
<accession>A0A5J6MMB5</accession>
<dbReference type="Gene3D" id="2.60.120.620">
    <property type="entry name" value="q2cbj1_9rhob like domain"/>
    <property type="match status" value="1"/>
</dbReference>
<gene>
    <name evidence="4" type="ORF">FRZ44_26480</name>
</gene>
<dbReference type="InterPro" id="IPR056470">
    <property type="entry name" value="BesD/HalB-like"/>
</dbReference>
<protein>
    <recommendedName>
        <fullName evidence="3">Fe2OG dioxygenase domain-containing protein</fullName>
    </recommendedName>
</protein>
<evidence type="ECO:0000313" key="4">
    <source>
        <dbReference type="EMBL" id="QEX17350.1"/>
    </source>
</evidence>
<dbReference type="Proteomes" id="UP000326202">
    <property type="component" value="Chromosome"/>
</dbReference>
<dbReference type="GO" id="GO:0016491">
    <property type="term" value="F:oxidoreductase activity"/>
    <property type="evidence" value="ECO:0007669"/>
    <property type="project" value="UniProtKB-KW"/>
</dbReference>
<dbReference type="PROSITE" id="PS51471">
    <property type="entry name" value="FE2OG_OXY"/>
    <property type="match status" value="1"/>
</dbReference>
<dbReference type="RefSeq" id="WP_151177619.1">
    <property type="nucleotide sequence ID" value="NZ_CP042906.1"/>
</dbReference>